<dbReference type="EMBL" id="AP024747">
    <property type="protein sequence ID" value="BCY25244.1"/>
    <property type="molecule type" value="Genomic_DNA"/>
</dbReference>
<gene>
    <name evidence="3" type="ORF">KB1_12340</name>
</gene>
<organism evidence="3 4">
    <name type="scientific">Cutibacterium modestum</name>
    <dbReference type="NCBI Taxonomy" id="2559073"/>
    <lineage>
        <taxon>Bacteria</taxon>
        <taxon>Bacillati</taxon>
        <taxon>Actinomycetota</taxon>
        <taxon>Actinomycetes</taxon>
        <taxon>Propionibacteriales</taxon>
        <taxon>Propionibacteriaceae</taxon>
        <taxon>Cutibacterium</taxon>
    </lineage>
</organism>
<dbReference type="Pfam" id="PF11268">
    <property type="entry name" value="DUF3071"/>
    <property type="match status" value="1"/>
</dbReference>
<name>A0AAD1KQD7_9ACTN</name>
<evidence type="ECO:0000313" key="3">
    <source>
        <dbReference type="EMBL" id="BCY25244.1"/>
    </source>
</evidence>
<evidence type="ECO:0000259" key="2">
    <source>
        <dbReference type="Pfam" id="PF11268"/>
    </source>
</evidence>
<dbReference type="InterPro" id="IPR047682">
    <property type="entry name" value="SepH-like"/>
</dbReference>
<feature type="compositionally biased region" description="Polar residues" evidence="1">
    <location>
        <begin position="281"/>
        <end position="296"/>
    </location>
</feature>
<feature type="region of interest" description="Disordered" evidence="1">
    <location>
        <begin position="232"/>
        <end position="361"/>
    </location>
</feature>
<evidence type="ECO:0000313" key="4">
    <source>
        <dbReference type="Proteomes" id="UP000825072"/>
    </source>
</evidence>
<reference evidence="3" key="1">
    <citation type="submission" date="2021-06" db="EMBL/GenBank/DDBJ databases">
        <title>Genome sequence of Cutibacterium modestum strain KB17-24694.</title>
        <authorList>
            <person name="Dekio I."/>
            <person name="Asahina A."/>
            <person name="Nishida M."/>
        </authorList>
    </citation>
    <scope>NUCLEOTIDE SEQUENCE</scope>
    <source>
        <strain evidence="3">KB17-24694</strain>
    </source>
</reference>
<proteinExistence type="predicted"/>
<feature type="compositionally biased region" description="Polar residues" evidence="1">
    <location>
        <begin position="238"/>
        <end position="254"/>
    </location>
</feature>
<feature type="region of interest" description="Disordered" evidence="1">
    <location>
        <begin position="124"/>
        <end position="161"/>
    </location>
</feature>
<accession>A0AAD1KQD7</accession>
<evidence type="ECO:0000256" key="1">
    <source>
        <dbReference type="SAM" id="MobiDB-lite"/>
    </source>
</evidence>
<sequence>MDSALSPREIQSRIRSGATVEEVAAEAGVDVDQVEPFAVPVLAELDHIIEVAMTCPVRRAGAPGSHRTLGTVISRVAKANSIPDENISWRSWRHEDRTWALEAHWPASDEGTPRSATFRFDLKGRHTSPEDAGARWLVNDRSPAPAEPLPEGASDPDQEPTLDLNDELAIVRAVSNRQRQTPDPDVVAGMTKHDGVYDFDTSSPADMDMLYEMLAGFQEDSVNIYEGLDTPVLDTASHPETSQDPESAKTQPAQVSHEVKTPDQAGEETKAQPPRDDASAHQATESRTPAQDTTTSKLHKKASTSTPRSRASAQAADDTPQQDALVEEGDRPRKKRKPRKSKRATIPSWDEIMFGGPTPHA</sequence>
<dbReference type="Proteomes" id="UP000825072">
    <property type="component" value="Chromosome 1"/>
</dbReference>
<dbReference type="NCBIfam" id="NF040712">
    <property type="entry name" value="SepH"/>
    <property type="match status" value="1"/>
</dbReference>
<feature type="compositionally biased region" description="Basic residues" evidence="1">
    <location>
        <begin position="332"/>
        <end position="343"/>
    </location>
</feature>
<dbReference type="RefSeq" id="WP_002527313.1">
    <property type="nucleotide sequence ID" value="NZ_AP024747.1"/>
</dbReference>
<feature type="compositionally biased region" description="Basic and acidic residues" evidence="1">
    <location>
        <begin position="257"/>
        <end position="279"/>
    </location>
</feature>
<feature type="compositionally biased region" description="Low complexity" evidence="1">
    <location>
        <begin position="303"/>
        <end position="324"/>
    </location>
</feature>
<feature type="compositionally biased region" description="Basic and acidic residues" evidence="1">
    <location>
        <begin position="124"/>
        <end position="133"/>
    </location>
</feature>
<protein>
    <recommendedName>
        <fullName evidence="2">DUF3071 domain-containing protein</fullName>
    </recommendedName>
</protein>
<dbReference type="InterPro" id="IPR021421">
    <property type="entry name" value="DUF3071"/>
</dbReference>
<feature type="domain" description="DUF3071" evidence="2">
    <location>
        <begin position="2"/>
        <end position="120"/>
    </location>
</feature>
<dbReference type="AlphaFoldDB" id="A0AAD1KQD7"/>